<evidence type="ECO:0000256" key="1">
    <source>
        <dbReference type="SAM" id="MobiDB-lite"/>
    </source>
</evidence>
<name>A0A420WPX4_9PROT</name>
<feature type="region of interest" description="Disordered" evidence="1">
    <location>
        <begin position="116"/>
        <end position="157"/>
    </location>
</feature>
<organism evidence="2 3">
    <name type="scientific">Oceanibaculum indicum</name>
    <dbReference type="NCBI Taxonomy" id="526216"/>
    <lineage>
        <taxon>Bacteria</taxon>
        <taxon>Pseudomonadati</taxon>
        <taxon>Pseudomonadota</taxon>
        <taxon>Alphaproteobacteria</taxon>
        <taxon>Rhodospirillales</taxon>
        <taxon>Oceanibaculaceae</taxon>
        <taxon>Oceanibaculum</taxon>
    </lineage>
</organism>
<accession>A0A420WPX4</accession>
<feature type="compositionally biased region" description="Low complexity" evidence="1">
    <location>
        <begin position="128"/>
        <end position="138"/>
    </location>
</feature>
<evidence type="ECO:0000313" key="2">
    <source>
        <dbReference type="EMBL" id="RKQ73101.1"/>
    </source>
</evidence>
<evidence type="ECO:0000313" key="3">
    <source>
        <dbReference type="Proteomes" id="UP000277424"/>
    </source>
</evidence>
<proteinExistence type="predicted"/>
<feature type="compositionally biased region" description="Basic and acidic residues" evidence="1">
    <location>
        <begin position="116"/>
        <end position="127"/>
    </location>
</feature>
<comment type="caution">
    <text evidence="2">The sequence shown here is derived from an EMBL/GenBank/DDBJ whole genome shotgun (WGS) entry which is preliminary data.</text>
</comment>
<sequence length="157" mass="16998">MPDGTVLDRAEVAPEGAPGAKPYIGEEEFFSIFCDAFNYPAYIEFGPLPIRSLAIQPEEMERARKASDALYKVILKVPFLRFILSPENEMAQAVIAIGLFVGSKAVMAYVEVKSREQLPPPSKDRPAAEQPRQAAPQPKGKGPEPDPTGATDGILVG</sequence>
<dbReference type="AlphaFoldDB" id="A0A420WPX4"/>
<dbReference type="RefSeq" id="WP_121217843.1">
    <property type="nucleotide sequence ID" value="NZ_RBIG01000001.1"/>
</dbReference>
<gene>
    <name evidence="2" type="ORF">BCL74_0874</name>
</gene>
<reference evidence="2 3" key="1">
    <citation type="submission" date="2018-10" db="EMBL/GenBank/DDBJ databases">
        <title>Comparative analysis of microorganisms from saline springs in Andes Mountain Range, Colombia.</title>
        <authorList>
            <person name="Rubin E."/>
        </authorList>
    </citation>
    <scope>NUCLEOTIDE SEQUENCE [LARGE SCALE GENOMIC DNA]</scope>
    <source>
        <strain evidence="2 3">USBA 36</strain>
    </source>
</reference>
<protein>
    <submittedName>
        <fullName evidence="2">Uncharacterized protein</fullName>
    </submittedName>
</protein>
<dbReference type="EMBL" id="RBIG01000001">
    <property type="protein sequence ID" value="RKQ73101.1"/>
    <property type="molecule type" value="Genomic_DNA"/>
</dbReference>
<dbReference type="Proteomes" id="UP000277424">
    <property type="component" value="Unassembled WGS sequence"/>
</dbReference>